<dbReference type="RefSeq" id="WP_187659290.1">
    <property type="nucleotide sequence ID" value="NZ_JACTAB010000001.1"/>
</dbReference>
<dbReference type="Proteomes" id="UP001491349">
    <property type="component" value="Unassembled WGS sequence"/>
</dbReference>
<feature type="transmembrane region" description="Helical" evidence="1">
    <location>
        <begin position="39"/>
        <end position="59"/>
    </location>
</feature>
<sequence length="407" mass="46842">MKFSLINLLIVALLGLLMRYKIGFEFPFFNQKNLQHSHSHFAFAGWISHTLMVLMVGFLEKKGKREEGKGIRWTKYNKILIANLICAYGMLVFFIVQGYAAFSIVFSTSSIIVAYVFGYQYWKDLKSVDQSSLSVNWFKGAIFFNVISSLGTFALAYMMVTKNIHQNEYLASIYYYLHFQYNGWFFFACMGLLVYFLDLKATDSPLYRKVFWLFFIACIPAYFLSTLWLDLPIWIYIPTVAAAFLQVFAWFPFLFKVLKTRKDVFENYPFFLRYLILFVALAFGVKLLLQLGSTVPTLSQLAFGFRPIVIAYLHLVLLAVISLFLLFYIYVNHFFFIRSSIKFGITLFSVGVFLNELVLAVQGIASFSYTVIPFVNELLFGIAALMVSGIGITAFYSIKKVKIPAVL</sequence>
<keyword evidence="1" id="KW-1133">Transmembrane helix</keyword>
<evidence type="ECO:0000256" key="1">
    <source>
        <dbReference type="SAM" id="Phobius"/>
    </source>
</evidence>
<accession>A0ABU9DXN4</accession>
<feature type="transmembrane region" description="Helical" evidence="1">
    <location>
        <begin position="102"/>
        <end position="122"/>
    </location>
</feature>
<keyword evidence="1" id="KW-0472">Membrane</keyword>
<feature type="transmembrane region" description="Helical" evidence="1">
    <location>
        <begin position="181"/>
        <end position="198"/>
    </location>
</feature>
<reference evidence="2 3" key="1">
    <citation type="submission" date="2024-04" db="EMBL/GenBank/DDBJ databases">
        <title>draft genome sequnece of Flavobacterium buctense JCM 30750.</title>
        <authorList>
            <person name="Kim D.-U."/>
        </authorList>
    </citation>
    <scope>NUCLEOTIDE SEQUENCE [LARGE SCALE GENOMIC DNA]</scope>
    <source>
        <strain evidence="2 3">JCM 30750</strain>
    </source>
</reference>
<feature type="transmembrane region" description="Helical" evidence="1">
    <location>
        <begin position="309"/>
        <end position="331"/>
    </location>
</feature>
<evidence type="ECO:0000313" key="2">
    <source>
        <dbReference type="EMBL" id="MEK8179160.1"/>
    </source>
</evidence>
<organism evidence="2 3">
    <name type="scientific">Flavobacterium buctense</name>
    <dbReference type="NCBI Taxonomy" id="1648146"/>
    <lineage>
        <taxon>Bacteria</taxon>
        <taxon>Pseudomonadati</taxon>
        <taxon>Bacteroidota</taxon>
        <taxon>Flavobacteriia</taxon>
        <taxon>Flavobacteriales</taxon>
        <taxon>Flavobacteriaceae</taxon>
        <taxon>Flavobacterium</taxon>
    </lineage>
</organism>
<protein>
    <recommendedName>
        <fullName evidence="4">Beta-carotene 15,15'-monooxygenase</fullName>
    </recommendedName>
</protein>
<feature type="transmembrane region" description="Helical" evidence="1">
    <location>
        <begin position="210"/>
        <end position="229"/>
    </location>
</feature>
<feature type="transmembrane region" description="Helical" evidence="1">
    <location>
        <begin position="79"/>
        <end position="96"/>
    </location>
</feature>
<feature type="transmembrane region" description="Helical" evidence="1">
    <location>
        <begin position="270"/>
        <end position="289"/>
    </location>
</feature>
<feature type="transmembrane region" description="Helical" evidence="1">
    <location>
        <begin position="142"/>
        <end position="161"/>
    </location>
</feature>
<evidence type="ECO:0008006" key="4">
    <source>
        <dbReference type="Google" id="ProtNLM"/>
    </source>
</evidence>
<feature type="transmembrane region" description="Helical" evidence="1">
    <location>
        <begin position="343"/>
        <end position="372"/>
    </location>
</feature>
<keyword evidence="1" id="KW-0812">Transmembrane</keyword>
<feature type="transmembrane region" description="Helical" evidence="1">
    <location>
        <begin position="378"/>
        <end position="398"/>
    </location>
</feature>
<gene>
    <name evidence="2" type="ORF">WMW71_02295</name>
</gene>
<dbReference type="EMBL" id="JBBPCB010000001">
    <property type="protein sequence ID" value="MEK8179160.1"/>
    <property type="molecule type" value="Genomic_DNA"/>
</dbReference>
<name>A0ABU9DXN4_9FLAO</name>
<comment type="caution">
    <text evidence="2">The sequence shown here is derived from an EMBL/GenBank/DDBJ whole genome shotgun (WGS) entry which is preliminary data.</text>
</comment>
<keyword evidence="3" id="KW-1185">Reference proteome</keyword>
<proteinExistence type="predicted"/>
<evidence type="ECO:0000313" key="3">
    <source>
        <dbReference type="Proteomes" id="UP001491349"/>
    </source>
</evidence>
<feature type="transmembrane region" description="Helical" evidence="1">
    <location>
        <begin position="235"/>
        <end position="258"/>
    </location>
</feature>